<reference evidence="2 3" key="1">
    <citation type="submission" date="2015-04" db="EMBL/GenBank/DDBJ databases">
        <title>Complete genome sequence of Schizopora paradoxa KUC8140, a cosmopolitan wood degrader in East Asia.</title>
        <authorList>
            <consortium name="DOE Joint Genome Institute"/>
            <person name="Min B."/>
            <person name="Park H."/>
            <person name="Jang Y."/>
            <person name="Kim J.-J."/>
            <person name="Kim K.H."/>
            <person name="Pangilinan J."/>
            <person name="Lipzen A."/>
            <person name="Riley R."/>
            <person name="Grigoriev I.V."/>
            <person name="Spatafora J.W."/>
            <person name="Choi I.-G."/>
        </authorList>
    </citation>
    <scope>NUCLEOTIDE SEQUENCE [LARGE SCALE GENOMIC DNA]</scope>
    <source>
        <strain evidence="2 3">KUC8140</strain>
    </source>
</reference>
<dbReference type="Proteomes" id="UP000053477">
    <property type="component" value="Unassembled WGS sequence"/>
</dbReference>
<keyword evidence="3" id="KW-1185">Reference proteome</keyword>
<dbReference type="OrthoDB" id="3357519at2759"/>
<dbReference type="Pfam" id="PF12937">
    <property type="entry name" value="F-box-like"/>
    <property type="match status" value="1"/>
</dbReference>
<sequence length="447" mass="50815">MTPVLNLPGEIICDIFSLTIQNSRIFPDVFKSGNTFQDCVSLIDISLICRKWREIALTNPTLWSSILIHSDNPTAESLRQVTHFANICFTRSKYLPLTIVITLTNIFEIRFAHPLMHAVISHENRWSRIAINIIPHPVSPESPAIIGEEGSTGVQALSLGNARSSNLREFHFNLGSLFTYSMTEPLPALESLKITCYKLNGCLYTLTKWLPLSLNLQEFECTAHYDRFVAWTVKQNEQAWLTAARDARARPHFILPTLRTLNVWAPLIPYLTCPVLEKYVMDMISWRPQDLTDFLEFIERSSPPLRTIEVKRGHSFMDIPSVRGYFLLNVTNLLVTAPDYTFFDMFSDRSADGLGFLLLPGLEHLEITACDGCYRQDLSILIASRWNIGASRRALRSVKLRECFKLSPIPELLLSPPSDGIDLTRVEGKWREIARCVNEGLLLSICE</sequence>
<protein>
    <recommendedName>
        <fullName evidence="1">F-box domain-containing protein</fullName>
    </recommendedName>
</protein>
<name>A0A0H2RV67_9AGAM</name>
<dbReference type="STRING" id="27342.A0A0H2RV67"/>
<dbReference type="InParanoid" id="A0A0H2RV67"/>
<gene>
    <name evidence="2" type="ORF">SCHPADRAFT_944210</name>
</gene>
<dbReference type="AlphaFoldDB" id="A0A0H2RV67"/>
<proteinExistence type="predicted"/>
<dbReference type="InterPro" id="IPR001810">
    <property type="entry name" value="F-box_dom"/>
</dbReference>
<organism evidence="2 3">
    <name type="scientific">Schizopora paradoxa</name>
    <dbReference type="NCBI Taxonomy" id="27342"/>
    <lineage>
        <taxon>Eukaryota</taxon>
        <taxon>Fungi</taxon>
        <taxon>Dikarya</taxon>
        <taxon>Basidiomycota</taxon>
        <taxon>Agaricomycotina</taxon>
        <taxon>Agaricomycetes</taxon>
        <taxon>Hymenochaetales</taxon>
        <taxon>Schizoporaceae</taxon>
        <taxon>Schizopora</taxon>
    </lineage>
</organism>
<dbReference type="Gene3D" id="1.20.1280.50">
    <property type="match status" value="1"/>
</dbReference>
<accession>A0A0H2RV67</accession>
<evidence type="ECO:0000313" key="2">
    <source>
        <dbReference type="EMBL" id="KLO08706.1"/>
    </source>
</evidence>
<evidence type="ECO:0000313" key="3">
    <source>
        <dbReference type="Proteomes" id="UP000053477"/>
    </source>
</evidence>
<feature type="domain" description="F-box" evidence="1">
    <location>
        <begin position="5"/>
        <end position="68"/>
    </location>
</feature>
<dbReference type="EMBL" id="KQ086080">
    <property type="protein sequence ID" value="KLO08706.1"/>
    <property type="molecule type" value="Genomic_DNA"/>
</dbReference>
<evidence type="ECO:0000259" key="1">
    <source>
        <dbReference type="Pfam" id="PF12937"/>
    </source>
</evidence>